<evidence type="ECO:0000259" key="2">
    <source>
        <dbReference type="Pfam" id="PF07811"/>
    </source>
</evidence>
<organism evidence="3 4">
    <name type="scientific">Ferrimonas balearica (strain DSM 9799 / CCM 4581 / KCTC 23876 / PAT)</name>
    <dbReference type="NCBI Taxonomy" id="550540"/>
    <lineage>
        <taxon>Bacteria</taxon>
        <taxon>Pseudomonadati</taxon>
        <taxon>Pseudomonadota</taxon>
        <taxon>Gammaproteobacteria</taxon>
        <taxon>Alteromonadales</taxon>
        <taxon>Ferrimonadaceae</taxon>
        <taxon>Ferrimonas</taxon>
    </lineage>
</organism>
<dbReference type="AlphaFoldDB" id="E1SM29"/>
<feature type="transmembrane region" description="Helical" evidence="1">
    <location>
        <begin position="6"/>
        <end position="28"/>
    </location>
</feature>
<dbReference type="RefSeq" id="WP_013345853.1">
    <property type="nucleotide sequence ID" value="NC_014541.1"/>
</dbReference>
<protein>
    <submittedName>
        <fullName evidence="3">TadE family protein</fullName>
    </submittedName>
</protein>
<accession>E1SM29</accession>
<dbReference type="EMBL" id="CP002209">
    <property type="protein sequence ID" value="ADN76547.1"/>
    <property type="molecule type" value="Genomic_DNA"/>
</dbReference>
<feature type="domain" description="TadE-like" evidence="2">
    <location>
        <begin position="7"/>
        <end position="49"/>
    </location>
</feature>
<dbReference type="Pfam" id="PF07811">
    <property type="entry name" value="TadE"/>
    <property type="match status" value="1"/>
</dbReference>
<proteinExistence type="predicted"/>
<dbReference type="HOGENOM" id="CLU_136271_1_0_6"/>
<dbReference type="STRING" id="550540.Fbal_2345"/>
<dbReference type="eggNOG" id="COG4961">
    <property type="taxonomic scope" value="Bacteria"/>
</dbReference>
<evidence type="ECO:0000313" key="3">
    <source>
        <dbReference type="EMBL" id="ADN76547.1"/>
    </source>
</evidence>
<evidence type="ECO:0000256" key="1">
    <source>
        <dbReference type="SAM" id="Phobius"/>
    </source>
</evidence>
<keyword evidence="1" id="KW-0472">Membrane</keyword>
<sequence length="167" mass="17977">MKRHQQGAYVVEFAIVATVVFVMLFACLEIARLMYSYNALTEVSRRAARLAAVCAPSPGTMEPTDAMKALALFDGRQMVANLSADNLVVDYLTNTGALAASIPDTTQVRATVANYQHELIIPGLFIQLNSPAFRTLMPSESLGQTRYADSNTAETIDGVTYCSSTGG</sequence>
<evidence type="ECO:0000313" key="4">
    <source>
        <dbReference type="Proteomes" id="UP000006683"/>
    </source>
</evidence>
<name>E1SM29_FERBD</name>
<gene>
    <name evidence="3" type="ordered locus">Fbal_2345</name>
</gene>
<keyword evidence="1" id="KW-0812">Transmembrane</keyword>
<keyword evidence="4" id="KW-1185">Reference proteome</keyword>
<dbReference type="KEGG" id="fbl:Fbal_2345"/>
<reference evidence="3 4" key="1">
    <citation type="journal article" date="2010" name="Stand. Genomic Sci.">
        <title>Complete genome sequence of Ferrimonas balearica type strain (PAT).</title>
        <authorList>
            <person name="Nolan M."/>
            <person name="Sikorski J."/>
            <person name="Davenport K."/>
            <person name="Lucas S."/>
            <person name="Glavina Del Rio T."/>
            <person name="Tice H."/>
            <person name="Cheng J."/>
            <person name="Goodwin L."/>
            <person name="Pitluck S."/>
            <person name="Liolios K."/>
            <person name="Ivanova N."/>
            <person name="Mavromatis K."/>
            <person name="Ovchinnikova G."/>
            <person name="Pati A."/>
            <person name="Chen A."/>
            <person name="Palaniappan K."/>
            <person name="Land M."/>
            <person name="Hauser L."/>
            <person name="Chang Y."/>
            <person name="Jeffries C."/>
            <person name="Tapia R."/>
            <person name="Brettin T."/>
            <person name="Detter J."/>
            <person name="Han C."/>
            <person name="Yasawong M."/>
            <person name="Rohde M."/>
            <person name="Tindall B."/>
            <person name="Goker M."/>
            <person name="Woyke T."/>
            <person name="Bristow J."/>
            <person name="Eisen J."/>
            <person name="Markowitz V."/>
            <person name="Hugenholtz P."/>
            <person name="Kyrpides N."/>
            <person name="Klenk H."/>
            <person name="Lapidus A."/>
        </authorList>
    </citation>
    <scope>NUCLEOTIDE SEQUENCE [LARGE SCALE GENOMIC DNA]</scope>
    <source>
        <strain evidence="4">DSM 9799 / CCM 4581 / KCTC 23876 / PAT</strain>
    </source>
</reference>
<dbReference type="OrthoDB" id="6948598at2"/>
<dbReference type="GeneID" id="67182558"/>
<keyword evidence="1" id="KW-1133">Transmembrane helix</keyword>
<dbReference type="PROSITE" id="PS51257">
    <property type="entry name" value="PROKAR_LIPOPROTEIN"/>
    <property type="match status" value="1"/>
</dbReference>
<dbReference type="Proteomes" id="UP000006683">
    <property type="component" value="Chromosome"/>
</dbReference>
<dbReference type="InterPro" id="IPR012495">
    <property type="entry name" value="TadE-like_dom"/>
</dbReference>